<organism evidence="4 5">
    <name type="scientific">Bacteriovorax antarcticus</name>
    <dbReference type="NCBI Taxonomy" id="3088717"/>
    <lineage>
        <taxon>Bacteria</taxon>
        <taxon>Pseudomonadati</taxon>
        <taxon>Bdellovibrionota</taxon>
        <taxon>Bacteriovoracia</taxon>
        <taxon>Bacteriovoracales</taxon>
        <taxon>Bacteriovoracaceae</taxon>
        <taxon>Bacteriovorax</taxon>
    </lineage>
</organism>
<keyword evidence="3" id="KW-0732">Signal</keyword>
<dbReference type="RefSeq" id="WP_323579000.1">
    <property type="nucleotide sequence ID" value="NZ_JAYGJQ010000003.1"/>
</dbReference>
<gene>
    <name evidence="4" type="ORF">SHI21_20065</name>
</gene>
<evidence type="ECO:0000256" key="2">
    <source>
        <dbReference type="SAM" id="Phobius"/>
    </source>
</evidence>
<feature type="transmembrane region" description="Helical" evidence="2">
    <location>
        <begin position="217"/>
        <end position="234"/>
    </location>
</feature>
<feature type="region of interest" description="Disordered" evidence="1">
    <location>
        <begin position="178"/>
        <end position="213"/>
    </location>
</feature>
<evidence type="ECO:0000313" key="4">
    <source>
        <dbReference type="EMBL" id="MEA9358543.1"/>
    </source>
</evidence>
<keyword evidence="5" id="KW-1185">Reference proteome</keyword>
<dbReference type="Proteomes" id="UP001302274">
    <property type="component" value="Unassembled WGS sequence"/>
</dbReference>
<accession>A0ABU5VZP3</accession>
<dbReference type="EMBL" id="JAYGJQ010000003">
    <property type="protein sequence ID" value="MEA9358543.1"/>
    <property type="molecule type" value="Genomic_DNA"/>
</dbReference>
<keyword evidence="2" id="KW-0812">Transmembrane</keyword>
<comment type="caution">
    <text evidence="4">The sequence shown here is derived from an EMBL/GenBank/DDBJ whole genome shotgun (WGS) entry which is preliminary data.</text>
</comment>
<evidence type="ECO:0000313" key="5">
    <source>
        <dbReference type="Proteomes" id="UP001302274"/>
    </source>
</evidence>
<evidence type="ECO:0000256" key="1">
    <source>
        <dbReference type="SAM" id="MobiDB-lite"/>
    </source>
</evidence>
<name>A0ABU5VZP3_9BACT</name>
<evidence type="ECO:0008006" key="6">
    <source>
        <dbReference type="Google" id="ProtNLM"/>
    </source>
</evidence>
<keyword evidence="2" id="KW-0472">Membrane</keyword>
<keyword evidence="2" id="KW-1133">Transmembrane helix</keyword>
<reference evidence="4 5" key="1">
    <citation type="submission" date="2023-11" db="EMBL/GenBank/DDBJ databases">
        <title>A Novel Polar Bacteriovorax (B. antarcticus) Isolated from the Biocrust in Antarctica.</title>
        <authorList>
            <person name="Mun W."/>
            <person name="Choi S.Y."/>
            <person name="Mitchell R.J."/>
        </authorList>
    </citation>
    <scope>NUCLEOTIDE SEQUENCE [LARGE SCALE GENOMIC DNA]</scope>
    <source>
        <strain evidence="4 5">PP10</strain>
    </source>
</reference>
<feature type="signal peptide" evidence="3">
    <location>
        <begin position="1"/>
        <end position="21"/>
    </location>
</feature>
<feature type="chain" id="PRO_5046590794" description="LPXTG cell wall anchor domain-containing protein" evidence="3">
    <location>
        <begin position="22"/>
        <end position="244"/>
    </location>
</feature>
<evidence type="ECO:0000256" key="3">
    <source>
        <dbReference type="SAM" id="SignalP"/>
    </source>
</evidence>
<proteinExistence type="predicted"/>
<sequence length="244" mass="27006">MRNLRSLLIAAAMLTTTSVFAKTFTSQFSEFELPNGWDCALEGSEWVCQSDNKDRKKEAIIILAAKYRGDQDDLDKYQAYLKTPKTFSLPGGKTQVSEAKAVSVREINGQRWVDSLHLASEVPGFYTRYLATVKDSLGIAVTFSVAKDHYDSYQDIFEKIIATLKVFDQRNAAGGTWKPKDKEGDLIADGTYIPDGGQNPDIGMQKKNKGGSGDEETTTIIGIIAVAAIAFFLLKMRKKKKGKK</sequence>
<protein>
    <recommendedName>
        <fullName evidence="6">LPXTG cell wall anchor domain-containing protein</fullName>
    </recommendedName>
</protein>